<keyword evidence="2" id="KW-0819">tRNA processing</keyword>
<accession>A0ABQ7WGP4</accession>
<keyword evidence="4" id="KW-1185">Reference proteome</keyword>
<protein>
    <submittedName>
        <fullName evidence="3">Uncharacterized protein</fullName>
    </submittedName>
</protein>
<evidence type="ECO:0000256" key="2">
    <source>
        <dbReference type="ARBA" id="ARBA00022694"/>
    </source>
</evidence>
<proteinExistence type="predicted"/>
<dbReference type="InterPro" id="IPR019407">
    <property type="entry name" value="CTU2"/>
</dbReference>
<dbReference type="PANTHER" id="PTHR20882">
    <property type="entry name" value="CYTOPLASMIC TRNA 2-THIOLATION PROTEIN 2"/>
    <property type="match status" value="1"/>
</dbReference>
<evidence type="ECO:0000256" key="1">
    <source>
        <dbReference type="ARBA" id="ARBA00022490"/>
    </source>
</evidence>
<comment type="caution">
    <text evidence="3">The sequence shown here is derived from an EMBL/GenBank/DDBJ whole genome shotgun (WGS) entry which is preliminary data.</text>
</comment>
<organism evidence="3 4">
    <name type="scientific">Solanum tuberosum</name>
    <name type="common">Potato</name>
    <dbReference type="NCBI Taxonomy" id="4113"/>
    <lineage>
        <taxon>Eukaryota</taxon>
        <taxon>Viridiplantae</taxon>
        <taxon>Streptophyta</taxon>
        <taxon>Embryophyta</taxon>
        <taxon>Tracheophyta</taxon>
        <taxon>Spermatophyta</taxon>
        <taxon>Magnoliopsida</taxon>
        <taxon>eudicotyledons</taxon>
        <taxon>Gunneridae</taxon>
        <taxon>Pentapetalae</taxon>
        <taxon>asterids</taxon>
        <taxon>lamiids</taxon>
        <taxon>Solanales</taxon>
        <taxon>Solanaceae</taxon>
        <taxon>Solanoideae</taxon>
        <taxon>Solaneae</taxon>
        <taxon>Solanum</taxon>
    </lineage>
</organism>
<sequence>MNIATCLAHEKFKVTSVFQEENPSRESTIMRTAGKLTPFHFNRMPEDNDYNGQVASRRRQKKYNLKTKDALPPESFCPICNSPLKISNFGTSVTFDNGKTNPNGIGAACCASCQFQVLPNDPSSLEHFISLLPPSMVSKAEDGDRLSQRQLRVQHFNLRDVFGTVADKPSIDASDRE</sequence>
<dbReference type="Proteomes" id="UP000826656">
    <property type="component" value="Unassembled WGS sequence"/>
</dbReference>
<evidence type="ECO:0000313" key="4">
    <source>
        <dbReference type="Proteomes" id="UP000826656"/>
    </source>
</evidence>
<dbReference type="EMBL" id="JAIVGD010000002">
    <property type="protein sequence ID" value="KAH0779750.1"/>
    <property type="molecule type" value="Genomic_DNA"/>
</dbReference>
<dbReference type="PANTHER" id="PTHR20882:SF14">
    <property type="entry name" value="CYTOPLASMIC TRNA 2-THIOLATION PROTEIN 2"/>
    <property type="match status" value="1"/>
</dbReference>
<name>A0ABQ7WGP4_SOLTU</name>
<gene>
    <name evidence="3" type="ORF">KY290_006177</name>
</gene>
<keyword evidence="1" id="KW-0963">Cytoplasm</keyword>
<reference evidence="3 4" key="1">
    <citation type="journal article" date="2021" name="bioRxiv">
        <title>Chromosome-scale and haplotype-resolved genome assembly of a tetraploid potato cultivar.</title>
        <authorList>
            <person name="Sun H."/>
            <person name="Jiao W.-B."/>
            <person name="Krause K."/>
            <person name="Campoy J.A."/>
            <person name="Goel M."/>
            <person name="Folz-Donahue K."/>
            <person name="Kukat C."/>
            <person name="Huettel B."/>
            <person name="Schneeberger K."/>
        </authorList>
    </citation>
    <scope>NUCLEOTIDE SEQUENCE [LARGE SCALE GENOMIC DNA]</scope>
    <source>
        <strain evidence="3">SolTubOtavaFocal</strain>
        <tissue evidence="3">Leaves</tissue>
    </source>
</reference>
<evidence type="ECO:0000313" key="3">
    <source>
        <dbReference type="EMBL" id="KAH0779750.1"/>
    </source>
</evidence>